<gene>
    <name evidence="17" type="primary">uppP</name>
    <name evidence="18" type="ORF">CTER_0452</name>
</gene>
<feature type="transmembrane region" description="Helical" evidence="17">
    <location>
        <begin position="81"/>
        <end position="99"/>
    </location>
</feature>
<evidence type="ECO:0000313" key="18">
    <source>
        <dbReference type="EMBL" id="EMS73507.1"/>
    </source>
</evidence>
<dbReference type="GO" id="GO:0050380">
    <property type="term" value="F:undecaprenyl-diphosphatase activity"/>
    <property type="evidence" value="ECO:0007669"/>
    <property type="project" value="UniProtKB-UniRule"/>
</dbReference>
<organism evidence="18 19">
    <name type="scientific">Ruminiclostridium cellobioparum subsp. termitidis CT1112</name>
    <dbReference type="NCBI Taxonomy" id="1195236"/>
    <lineage>
        <taxon>Bacteria</taxon>
        <taxon>Bacillati</taxon>
        <taxon>Bacillota</taxon>
        <taxon>Clostridia</taxon>
        <taxon>Eubacteriales</taxon>
        <taxon>Oscillospiraceae</taxon>
        <taxon>Ruminiclostridium</taxon>
    </lineage>
</organism>
<reference evidence="18 19" key="1">
    <citation type="journal article" date="2013" name="Genome Announc.">
        <title>Draft Genome Sequence of the Cellulolytic, Mesophilic, Anaerobic Bacterium Clostridium termitidis Strain CT1112 (DSM 5398).</title>
        <authorList>
            <person name="Lal S."/>
            <person name="Ramachandran U."/>
            <person name="Zhang X."/>
            <person name="Munir R."/>
            <person name="Sparling R."/>
            <person name="Levin D.B."/>
        </authorList>
    </citation>
    <scope>NUCLEOTIDE SEQUENCE [LARGE SCALE GENOMIC DNA]</scope>
    <source>
        <strain evidence="18 19">CT1112</strain>
    </source>
</reference>
<evidence type="ECO:0000313" key="19">
    <source>
        <dbReference type="Proteomes" id="UP000014155"/>
    </source>
</evidence>
<evidence type="ECO:0000256" key="7">
    <source>
        <dbReference type="ARBA" id="ARBA00022801"/>
    </source>
</evidence>
<feature type="transmembrane region" description="Helical" evidence="17">
    <location>
        <begin position="40"/>
        <end position="60"/>
    </location>
</feature>
<protein>
    <recommendedName>
        <fullName evidence="4 17">Undecaprenyl-diphosphatase</fullName>
        <ecNumber evidence="3 17">3.6.1.27</ecNumber>
    </recommendedName>
    <alternativeName>
        <fullName evidence="15 17">Bacitracin resistance protein</fullName>
    </alternativeName>
    <alternativeName>
        <fullName evidence="14 17">Undecaprenyl pyrophosphate phosphatase</fullName>
    </alternativeName>
</protein>
<dbReference type="PANTHER" id="PTHR30622:SF4">
    <property type="entry name" value="UNDECAPRENYL-DIPHOSPHATASE"/>
    <property type="match status" value="1"/>
</dbReference>
<feature type="transmembrane region" description="Helical" evidence="17">
    <location>
        <begin position="210"/>
        <end position="231"/>
    </location>
</feature>
<evidence type="ECO:0000256" key="15">
    <source>
        <dbReference type="ARBA" id="ARBA00032932"/>
    </source>
</evidence>
<proteinExistence type="inferred from homology"/>
<evidence type="ECO:0000256" key="5">
    <source>
        <dbReference type="ARBA" id="ARBA00022475"/>
    </source>
</evidence>
<keyword evidence="10 17" id="KW-1133">Transmembrane helix</keyword>
<dbReference type="GO" id="GO:0071555">
    <property type="term" value="P:cell wall organization"/>
    <property type="evidence" value="ECO:0007669"/>
    <property type="project" value="UniProtKB-KW"/>
</dbReference>
<keyword evidence="9 17" id="KW-0573">Peptidoglycan synthesis</keyword>
<keyword evidence="6 17" id="KW-0812">Transmembrane</keyword>
<feature type="transmembrane region" description="Helical" evidence="17">
    <location>
        <begin position="238"/>
        <end position="258"/>
    </location>
</feature>
<evidence type="ECO:0000256" key="11">
    <source>
        <dbReference type="ARBA" id="ARBA00023136"/>
    </source>
</evidence>
<accession>S0FNN8</accession>
<dbReference type="EMBL" id="AORV01000018">
    <property type="protein sequence ID" value="EMS73507.1"/>
    <property type="molecule type" value="Genomic_DNA"/>
</dbReference>
<evidence type="ECO:0000256" key="10">
    <source>
        <dbReference type="ARBA" id="ARBA00022989"/>
    </source>
</evidence>
<evidence type="ECO:0000256" key="4">
    <source>
        <dbReference type="ARBA" id="ARBA00021581"/>
    </source>
</evidence>
<dbReference type="GO" id="GO:0046677">
    <property type="term" value="P:response to antibiotic"/>
    <property type="evidence" value="ECO:0007669"/>
    <property type="project" value="UniProtKB-UniRule"/>
</dbReference>
<keyword evidence="11 17" id="KW-0472">Membrane</keyword>
<comment type="miscellaneous">
    <text evidence="17">Bacitracin is thought to be involved in the inhibition of peptidoglycan synthesis by sequestering undecaprenyl diphosphate, thereby reducing the pool of lipid carrier available.</text>
</comment>
<comment type="catalytic activity">
    <reaction evidence="16 17">
        <text>di-trans,octa-cis-undecaprenyl diphosphate + H2O = di-trans,octa-cis-undecaprenyl phosphate + phosphate + H(+)</text>
        <dbReference type="Rhea" id="RHEA:28094"/>
        <dbReference type="ChEBI" id="CHEBI:15377"/>
        <dbReference type="ChEBI" id="CHEBI:15378"/>
        <dbReference type="ChEBI" id="CHEBI:43474"/>
        <dbReference type="ChEBI" id="CHEBI:58405"/>
        <dbReference type="ChEBI" id="CHEBI:60392"/>
        <dbReference type="EC" id="3.6.1.27"/>
    </reaction>
</comment>
<evidence type="ECO:0000256" key="1">
    <source>
        <dbReference type="ARBA" id="ARBA00004651"/>
    </source>
</evidence>
<evidence type="ECO:0000256" key="14">
    <source>
        <dbReference type="ARBA" id="ARBA00032707"/>
    </source>
</evidence>
<evidence type="ECO:0000256" key="12">
    <source>
        <dbReference type="ARBA" id="ARBA00023251"/>
    </source>
</evidence>
<comment type="similarity">
    <text evidence="2 17">Belongs to the UppP family.</text>
</comment>
<evidence type="ECO:0000256" key="9">
    <source>
        <dbReference type="ARBA" id="ARBA00022984"/>
    </source>
</evidence>
<evidence type="ECO:0000256" key="3">
    <source>
        <dbReference type="ARBA" id="ARBA00012374"/>
    </source>
</evidence>
<evidence type="ECO:0000256" key="8">
    <source>
        <dbReference type="ARBA" id="ARBA00022960"/>
    </source>
</evidence>
<comment type="function">
    <text evidence="17">Catalyzes the dephosphorylation of undecaprenyl diphosphate (UPP). Confers resistance to bacitracin.</text>
</comment>
<evidence type="ECO:0000256" key="16">
    <source>
        <dbReference type="ARBA" id="ARBA00047594"/>
    </source>
</evidence>
<feature type="transmembrane region" description="Helical" evidence="17">
    <location>
        <begin position="105"/>
        <end position="125"/>
    </location>
</feature>
<dbReference type="eggNOG" id="COG1968">
    <property type="taxonomic scope" value="Bacteria"/>
</dbReference>
<keyword evidence="5 17" id="KW-1003">Cell membrane</keyword>
<keyword evidence="8 17" id="KW-0133">Cell shape</keyword>
<dbReference type="Pfam" id="PF02673">
    <property type="entry name" value="BacA"/>
    <property type="match status" value="1"/>
</dbReference>
<evidence type="ECO:0000256" key="6">
    <source>
        <dbReference type="ARBA" id="ARBA00022692"/>
    </source>
</evidence>
<name>S0FNN8_RUMCE</name>
<dbReference type="HAMAP" id="MF_01006">
    <property type="entry name" value="Undec_diphosphatase"/>
    <property type="match status" value="1"/>
</dbReference>
<keyword evidence="13 17" id="KW-0961">Cell wall biogenesis/degradation</keyword>
<comment type="subcellular location">
    <subcellularLocation>
        <location evidence="1 17">Cell membrane</location>
        <topology evidence="1 17">Multi-pass membrane protein</topology>
    </subcellularLocation>
</comment>
<keyword evidence="7 17" id="KW-0378">Hydrolase</keyword>
<keyword evidence="19" id="KW-1185">Reference proteome</keyword>
<comment type="caution">
    <text evidence="18">The sequence shown here is derived from an EMBL/GenBank/DDBJ whole genome shotgun (WGS) entry which is preliminary data.</text>
</comment>
<dbReference type="RefSeq" id="WP_004623819.1">
    <property type="nucleotide sequence ID" value="NZ_AORV01000018.1"/>
</dbReference>
<dbReference type="PATRIC" id="fig|1195236.3.peg.766"/>
<evidence type="ECO:0000256" key="17">
    <source>
        <dbReference type="HAMAP-Rule" id="MF_01006"/>
    </source>
</evidence>
<evidence type="ECO:0000256" key="2">
    <source>
        <dbReference type="ARBA" id="ARBA00010621"/>
    </source>
</evidence>
<dbReference type="GO" id="GO:0009252">
    <property type="term" value="P:peptidoglycan biosynthetic process"/>
    <property type="evidence" value="ECO:0007669"/>
    <property type="project" value="UniProtKB-KW"/>
</dbReference>
<dbReference type="EC" id="3.6.1.27" evidence="3 17"/>
<sequence>MNIFQAVIYGILQGIAEFLPISSTAHLILAPWLFGWQDPGVAFDVALHLGTAAAVILYFFKDWLNLIGAGFTKPKTQDGKLFWLLVLATIPGALFGVLLDKYMEMFRNAALIGIMLIIMGILLYVADKYGKKVIDIKETGTKRSLLIGLSQVFAIIPGVSRSGITMTVGRALGMTRESIARFTFLMSTPIILGDGLYHAKDLIHTSIDKVPFFTAMITAAVVGIIGIKFLLEYLKNKGLGIFTVYRFILGAMVIAISFSY</sequence>
<dbReference type="Proteomes" id="UP000014155">
    <property type="component" value="Unassembled WGS sequence"/>
</dbReference>
<dbReference type="AlphaFoldDB" id="S0FNN8"/>
<dbReference type="PANTHER" id="PTHR30622">
    <property type="entry name" value="UNDECAPRENYL-DIPHOSPHATASE"/>
    <property type="match status" value="1"/>
</dbReference>
<dbReference type="GO" id="GO:0008360">
    <property type="term" value="P:regulation of cell shape"/>
    <property type="evidence" value="ECO:0007669"/>
    <property type="project" value="UniProtKB-KW"/>
</dbReference>
<feature type="transmembrane region" description="Helical" evidence="17">
    <location>
        <begin position="7"/>
        <end position="34"/>
    </location>
</feature>
<evidence type="ECO:0000256" key="13">
    <source>
        <dbReference type="ARBA" id="ARBA00023316"/>
    </source>
</evidence>
<dbReference type="InterPro" id="IPR003824">
    <property type="entry name" value="UppP"/>
</dbReference>
<keyword evidence="12 17" id="KW-0046">Antibiotic resistance</keyword>
<dbReference type="STRING" id="1195236.CTER_0452"/>
<dbReference type="GO" id="GO:0005886">
    <property type="term" value="C:plasma membrane"/>
    <property type="evidence" value="ECO:0007669"/>
    <property type="project" value="UniProtKB-SubCell"/>
</dbReference>